<sequence length="122" mass="12642">MFCSAALRAVALPGQPRRGPADRGRAMKRRAQLDWLLEEFAEGTPGAAARRVAAGVPHHRGARGAAGVDRRDRRGAAGARGGGPGRRQRPRGRGAPRGAPAPDRGRRPVDGRAGTTAGGTGR</sequence>
<name>A0A6J4NU00_9PSEU</name>
<evidence type="ECO:0000256" key="1">
    <source>
        <dbReference type="SAM" id="MobiDB-lite"/>
    </source>
</evidence>
<proteinExistence type="predicted"/>
<feature type="compositionally biased region" description="Low complexity" evidence="1">
    <location>
        <begin position="47"/>
        <end position="56"/>
    </location>
</feature>
<organism evidence="2">
    <name type="scientific">uncultured Pseudonocardia sp</name>
    <dbReference type="NCBI Taxonomy" id="211455"/>
    <lineage>
        <taxon>Bacteria</taxon>
        <taxon>Bacillati</taxon>
        <taxon>Actinomycetota</taxon>
        <taxon>Actinomycetes</taxon>
        <taxon>Pseudonocardiales</taxon>
        <taxon>Pseudonocardiaceae</taxon>
        <taxon>Pseudonocardia</taxon>
        <taxon>environmental samples</taxon>
    </lineage>
</organism>
<gene>
    <name evidence="2" type="ORF">AVDCRST_MAG66-1118</name>
</gene>
<evidence type="ECO:0000313" key="2">
    <source>
        <dbReference type="EMBL" id="CAA9395591.1"/>
    </source>
</evidence>
<feature type="region of interest" description="Disordered" evidence="1">
    <location>
        <begin position="47"/>
        <end position="122"/>
    </location>
</feature>
<reference evidence="2" key="1">
    <citation type="submission" date="2020-02" db="EMBL/GenBank/DDBJ databases">
        <authorList>
            <person name="Meier V. D."/>
        </authorList>
    </citation>
    <scope>NUCLEOTIDE SEQUENCE</scope>
    <source>
        <strain evidence="2">AVDCRST_MAG66</strain>
    </source>
</reference>
<dbReference type="AlphaFoldDB" id="A0A6J4NU00"/>
<accession>A0A6J4NU00</accession>
<protein>
    <submittedName>
        <fullName evidence="2">Uncharacterized protein</fullName>
    </submittedName>
</protein>
<dbReference type="EMBL" id="CADCUS010000167">
    <property type="protein sequence ID" value="CAA9395591.1"/>
    <property type="molecule type" value="Genomic_DNA"/>
</dbReference>